<name>A0AA88W955_9ASTE</name>
<evidence type="ECO:0000256" key="3">
    <source>
        <dbReference type="ARBA" id="ARBA00022857"/>
    </source>
</evidence>
<feature type="transmembrane region" description="Helical" evidence="5">
    <location>
        <begin position="864"/>
        <end position="897"/>
    </location>
</feature>
<comment type="caution">
    <text evidence="7">The sequence shown here is derived from an EMBL/GenBank/DDBJ whole genome shotgun (WGS) entry which is preliminary data.</text>
</comment>
<dbReference type="Pfam" id="PF01070">
    <property type="entry name" value="FMN_dh"/>
    <property type="match status" value="1"/>
</dbReference>
<dbReference type="Pfam" id="PF05368">
    <property type="entry name" value="NmrA"/>
    <property type="match status" value="2"/>
</dbReference>
<dbReference type="Gene3D" id="3.20.20.70">
    <property type="entry name" value="Aldolase class I"/>
    <property type="match status" value="1"/>
</dbReference>
<gene>
    <name evidence="7" type="ORF">RJ639_045282</name>
</gene>
<keyword evidence="5" id="KW-0812">Transmembrane</keyword>
<dbReference type="Proteomes" id="UP001188597">
    <property type="component" value="Unassembled WGS sequence"/>
</dbReference>
<dbReference type="EMBL" id="JAVXUP010000727">
    <property type="protein sequence ID" value="KAK3022143.1"/>
    <property type="molecule type" value="Genomic_DNA"/>
</dbReference>
<keyword evidence="8" id="KW-1185">Reference proteome</keyword>
<proteinExistence type="inferred from homology"/>
<evidence type="ECO:0000256" key="2">
    <source>
        <dbReference type="ARBA" id="ARBA00005725"/>
    </source>
</evidence>
<dbReference type="PROSITE" id="PS51349">
    <property type="entry name" value="FMN_HYDROXY_ACID_DH_2"/>
    <property type="match status" value="1"/>
</dbReference>
<keyword evidence="3" id="KW-0521">NADP</keyword>
<keyword evidence="5" id="KW-0472">Membrane</keyword>
<evidence type="ECO:0000313" key="8">
    <source>
        <dbReference type="Proteomes" id="UP001188597"/>
    </source>
</evidence>
<keyword evidence="4" id="KW-0560">Oxidoreductase</keyword>
<dbReference type="Gene3D" id="3.40.50.720">
    <property type="entry name" value="NAD(P)-binding Rossmann-like Domain"/>
    <property type="match status" value="2"/>
</dbReference>
<dbReference type="CDD" id="cd05259">
    <property type="entry name" value="PCBER_SDR_a"/>
    <property type="match status" value="1"/>
</dbReference>
<dbReference type="InterPro" id="IPR013785">
    <property type="entry name" value="Aldolase_TIM"/>
</dbReference>
<evidence type="ECO:0000313" key="7">
    <source>
        <dbReference type="EMBL" id="KAK3022143.1"/>
    </source>
</evidence>
<dbReference type="InterPro" id="IPR000262">
    <property type="entry name" value="FMN-dep_DH"/>
</dbReference>
<dbReference type="InterPro" id="IPR050608">
    <property type="entry name" value="NmrA-type/Isoflavone_red_sf"/>
</dbReference>
<comment type="similarity">
    <text evidence="2">Belongs to the NmrA-type oxidoreductase family. Isoflavone reductase subfamily.</text>
</comment>
<dbReference type="AlphaFoldDB" id="A0AA88W955"/>
<dbReference type="SUPFAM" id="SSF51412">
    <property type="entry name" value="Inosine monophosphate dehydrogenase (IMPDH)"/>
    <property type="match status" value="1"/>
</dbReference>
<organism evidence="7 8">
    <name type="scientific">Escallonia herrerae</name>
    <dbReference type="NCBI Taxonomy" id="1293975"/>
    <lineage>
        <taxon>Eukaryota</taxon>
        <taxon>Viridiplantae</taxon>
        <taxon>Streptophyta</taxon>
        <taxon>Embryophyta</taxon>
        <taxon>Tracheophyta</taxon>
        <taxon>Spermatophyta</taxon>
        <taxon>Magnoliopsida</taxon>
        <taxon>eudicotyledons</taxon>
        <taxon>Gunneridae</taxon>
        <taxon>Pentapetalae</taxon>
        <taxon>asterids</taxon>
        <taxon>campanulids</taxon>
        <taxon>Escalloniales</taxon>
        <taxon>Escalloniaceae</taxon>
        <taxon>Escallonia</taxon>
    </lineage>
</organism>
<dbReference type="InterPro" id="IPR036291">
    <property type="entry name" value="NAD(P)-bd_dom_sf"/>
</dbReference>
<reference evidence="7" key="1">
    <citation type="submission" date="2022-12" db="EMBL/GenBank/DDBJ databases">
        <title>Draft genome assemblies for two species of Escallonia (Escalloniales).</title>
        <authorList>
            <person name="Chanderbali A."/>
            <person name="Dervinis C."/>
            <person name="Anghel I."/>
            <person name="Soltis D."/>
            <person name="Soltis P."/>
            <person name="Zapata F."/>
        </authorList>
    </citation>
    <scope>NUCLEOTIDE SEQUENCE</scope>
    <source>
        <strain evidence="7">UCBG64.0493</strain>
        <tissue evidence="7">Leaf</tissue>
    </source>
</reference>
<evidence type="ECO:0000256" key="5">
    <source>
        <dbReference type="SAM" id="Phobius"/>
    </source>
</evidence>
<dbReference type="SUPFAM" id="SSF51735">
    <property type="entry name" value="NAD(P)-binding Rossmann-fold domains"/>
    <property type="match status" value="2"/>
</dbReference>
<evidence type="ECO:0000256" key="4">
    <source>
        <dbReference type="ARBA" id="ARBA00023002"/>
    </source>
</evidence>
<dbReference type="InterPro" id="IPR045312">
    <property type="entry name" value="PCBER-like"/>
</dbReference>
<keyword evidence="5" id="KW-1133">Transmembrane helix</keyword>
<comment type="cofactor">
    <cofactor evidence="1">
        <name>FMN</name>
        <dbReference type="ChEBI" id="CHEBI:58210"/>
    </cofactor>
</comment>
<accession>A0AA88W955</accession>
<dbReference type="InterPro" id="IPR037396">
    <property type="entry name" value="FMN_HAD"/>
</dbReference>
<dbReference type="PANTHER" id="PTHR43349">
    <property type="entry name" value="PINORESINOL REDUCTASE-RELATED"/>
    <property type="match status" value="1"/>
</dbReference>
<dbReference type="Gene3D" id="3.90.25.10">
    <property type="entry name" value="UDP-galactose 4-epimerase, domain 1"/>
    <property type="match status" value="1"/>
</dbReference>
<feature type="domain" description="FMN hydroxy acid dehydrogenase" evidence="6">
    <location>
        <begin position="303"/>
        <end position="391"/>
    </location>
</feature>
<dbReference type="InterPro" id="IPR008030">
    <property type="entry name" value="NmrA-like"/>
</dbReference>
<evidence type="ECO:0000256" key="1">
    <source>
        <dbReference type="ARBA" id="ARBA00001917"/>
    </source>
</evidence>
<dbReference type="GO" id="GO:0016491">
    <property type="term" value="F:oxidoreductase activity"/>
    <property type="evidence" value="ECO:0007669"/>
    <property type="project" value="UniProtKB-KW"/>
</dbReference>
<dbReference type="PANTHER" id="PTHR43349:SF35">
    <property type="entry name" value="PHENYLCOUMARAN BENZYLIC ETHER REDUCTASE 1"/>
    <property type="match status" value="1"/>
</dbReference>
<sequence>MVKHSKILIIGVRVTFEVSWWKLVPSLVTQRSSSLETVLSRILPNPTPSKDSRTQCHFFAGFSMYLAFSSAMTAVDLLGKGWRLVVIGSGYCASGGWGWGRGGGLIDVRMQGDLNDYKSLVKAVKQVDVVISAVGHDQLADQLKIIAAIKEDGNVKRFLPSEFGLDPGHTNAVEPTKTMLEAEAQIQRAIEAEGFPYTLSQAQGKLTFTSYTFRPVIYTKEDDIATFTIRAVNDPRTLNKSLKVRAPANIYSFNELVSLWERKIGKTLERIYVPEEQVLKNIQEASGLAKLMLSIDYYVYIKGVVVAVQGKIPIFLDGGIRRGTDVFKDLALDAQAVLIGRLIIYGLAAKGEHGVRRIIQMLKDELELTMALSDLARSHVRREHERLQSRIYFFLRLLHERIDHLQCPHACLPAVAGRIPLVAFVLLEECSYLALVQAIFPLMRTCTVEAFSSKPSMSLVVTRITPLVTFSMLLLPYVMAAMSLVPTPLIIDMAEQSKILIIGGTGYIGSFIVEASAKSGHPTFVLVRDSTLSNPSKSNTIQRFKNSGVTFLQGDLSDYKSLVKAVKQVDVVISAVSHDQSADQLNIIAAIKEAGNVKRFLPSEFGLDADRTNAVEPTKTMLEAKARIRRAIEAEGIPYTYVLPNFFAGYFIPTLSQPGATAPPRDKVVIPGDGNTKAIYTKEDDIATFTIRAVNDPRTLNKSLYIRAPANIYSLNELVSLWEKKIGKTLERIYVPEEQVLKNIQEAPDSAKLLLSNGHCVYIKGDQTNFEIEPTFGVEASQLYPDVSYTTVDDYLDRRVTVIHTLQVHRRICDATNGAHGLRAQLRASWTTGFVGLVAVESQRLMANRYAEVIQQPVMVKYSLAAVVAAAVAVVAAAAATATVAVVVVAAAAAVAAADAAVGSCKGDSFPSSTLAGPLAPSLFAASD</sequence>
<evidence type="ECO:0000259" key="6">
    <source>
        <dbReference type="PROSITE" id="PS51349"/>
    </source>
</evidence>
<protein>
    <recommendedName>
        <fullName evidence="6">FMN hydroxy acid dehydrogenase domain-containing protein</fullName>
    </recommendedName>
</protein>